<dbReference type="PANTHER" id="PTHR31836:SF21">
    <property type="entry name" value="EXPANSIN-LIKE PROTEIN 7"/>
    <property type="match status" value="1"/>
</dbReference>
<evidence type="ECO:0000313" key="8">
    <source>
        <dbReference type="EMBL" id="KAE9103026.1"/>
    </source>
</evidence>
<reference evidence="10 11" key="1">
    <citation type="submission" date="2018-08" db="EMBL/GenBank/DDBJ databases">
        <title>Genomic investigation of the strawberry pathogen Phytophthora fragariae indicates pathogenicity is determined by transcriptional variation in three key races.</title>
        <authorList>
            <person name="Adams T.M."/>
            <person name="Armitage A.D."/>
            <person name="Sobczyk M.K."/>
            <person name="Bates H.J."/>
            <person name="Dunwell J.M."/>
            <person name="Nellist C.F."/>
            <person name="Harrison R.J."/>
        </authorList>
    </citation>
    <scope>NUCLEOTIDE SEQUENCE [LARGE SCALE GENOMIC DNA]</scope>
    <source>
        <strain evidence="9 11">BC-1</strain>
        <strain evidence="7 12">NOV-5</strain>
        <strain evidence="6 13">NOV-71</strain>
        <strain evidence="5 10">NOV-9</strain>
        <strain evidence="8 14">ONT-3</strain>
    </source>
</reference>
<dbReference type="Gene3D" id="2.60.40.760">
    <property type="entry name" value="Expansin, cellulose-binding-like domain"/>
    <property type="match status" value="1"/>
</dbReference>
<dbReference type="Pfam" id="PF03330">
    <property type="entry name" value="DPBB_1"/>
    <property type="match status" value="1"/>
</dbReference>
<dbReference type="EMBL" id="QXGF01000872">
    <property type="protein sequence ID" value="KAE8934768.1"/>
    <property type="molecule type" value="Genomic_DNA"/>
</dbReference>
<evidence type="ECO:0000259" key="4">
    <source>
        <dbReference type="PROSITE" id="PS50842"/>
    </source>
</evidence>
<feature type="compositionally biased region" description="Polar residues" evidence="2">
    <location>
        <begin position="402"/>
        <end position="460"/>
    </location>
</feature>
<keyword evidence="1 3" id="KW-0732">Signal</keyword>
<dbReference type="Gene3D" id="2.40.40.10">
    <property type="entry name" value="RlpA-like domain"/>
    <property type="match status" value="1"/>
</dbReference>
<evidence type="ECO:0000313" key="14">
    <source>
        <dbReference type="Proteomes" id="UP000488956"/>
    </source>
</evidence>
<evidence type="ECO:0000256" key="2">
    <source>
        <dbReference type="SAM" id="MobiDB-lite"/>
    </source>
</evidence>
<dbReference type="Proteomes" id="UP000440732">
    <property type="component" value="Unassembled WGS sequence"/>
</dbReference>
<evidence type="ECO:0000256" key="3">
    <source>
        <dbReference type="SAM" id="SignalP"/>
    </source>
</evidence>
<dbReference type="InterPro" id="IPR036908">
    <property type="entry name" value="RlpA-like_sf"/>
</dbReference>
<evidence type="ECO:0000313" key="9">
    <source>
        <dbReference type="EMBL" id="KAE9221133.1"/>
    </source>
</evidence>
<evidence type="ECO:0000313" key="10">
    <source>
        <dbReference type="Proteomes" id="UP000429523"/>
    </source>
</evidence>
<feature type="chain" id="PRO_5033523035" description="Expansin-like EG45 domain-containing protein" evidence="3">
    <location>
        <begin position="22"/>
        <end position="504"/>
    </location>
</feature>
<feature type="region of interest" description="Disordered" evidence="2">
    <location>
        <begin position="224"/>
        <end position="504"/>
    </location>
</feature>
<dbReference type="Proteomes" id="UP000488956">
    <property type="component" value="Unassembled WGS sequence"/>
</dbReference>
<gene>
    <name evidence="9" type="ORF">PF002_g15681</name>
    <name evidence="7" type="ORF">PF006_g22423</name>
    <name evidence="6" type="ORF">PF007_g23009</name>
    <name evidence="5" type="ORF">PF009_g15264</name>
    <name evidence="8" type="ORF">PF010_g13900</name>
</gene>
<dbReference type="InterPro" id="IPR007112">
    <property type="entry name" value="Expansin/allergen_DPBB_dom"/>
</dbReference>
<sequence>MKSPMSLTLFAAAATLAVANASEFFTGDGTAYTLGDTTSGNCNMMSSLGFATTDYAALNNEQWAGLQNCGRCAEVTCDDSRCADKTNSVVVQILDRCPECKHGDLDLSPSVFKTLTGSDPSRYTIKWKFVDCPVTGNVNYCLKGGSNNFWTAIQPTNVATGIKSLQINGKATKMLDGAYYYLLDGSGKASTDLTKVTVSMTDINGVAMKDTLNLSAGSCTKGAKQFPKAGKTGVPATNTTVPTAAPKPTPVPVTAAPKVPVTPAPVTQTDSPAVYTTEAPTVTTATPPQEQQTAAPVATTPTPVEQTATDAPATDAPVTTPAPVEQTETDAPATTGPISEDSSWVDVLDCDKKPEGSSNGDDVTQQNSSNAGDETQQQSSVGGENSAESPDAPATVAPIEQGSDSQTPYQQSSGDGNSEYPQQSGSTSVGGEAENPTQDANSVDASQSYEQNSAPGSENGSAEAPITQGSDDTLHGSDVAGSEDQNGPATDAPSSPGAAKDCPM</sequence>
<accession>A0A6A3RYG5</accession>
<dbReference type="InterPro" id="IPR051477">
    <property type="entry name" value="Expansin_CellWall"/>
</dbReference>
<dbReference type="InterPro" id="IPR049818">
    <property type="entry name" value="Expansin_EXLX1-like"/>
</dbReference>
<feature type="compositionally biased region" description="Low complexity" evidence="2">
    <location>
        <begin position="252"/>
        <end position="324"/>
    </location>
</feature>
<dbReference type="Proteomes" id="UP000429523">
    <property type="component" value="Unassembled WGS sequence"/>
</dbReference>
<dbReference type="CDD" id="cd22271">
    <property type="entry name" value="DPBB_EXP_N-like"/>
    <property type="match status" value="1"/>
</dbReference>
<dbReference type="InterPro" id="IPR009009">
    <property type="entry name" value="RlpA-like_DPBB"/>
</dbReference>
<feature type="compositionally biased region" description="Low complexity" evidence="2">
    <location>
        <begin position="234"/>
        <end position="244"/>
    </location>
</feature>
<dbReference type="EMBL" id="QXFX01000833">
    <property type="protein sequence ID" value="KAE9103026.1"/>
    <property type="molecule type" value="Genomic_DNA"/>
</dbReference>
<evidence type="ECO:0000256" key="1">
    <source>
        <dbReference type="ARBA" id="ARBA00022729"/>
    </source>
</evidence>
<evidence type="ECO:0000313" key="5">
    <source>
        <dbReference type="EMBL" id="KAE8934768.1"/>
    </source>
</evidence>
<protein>
    <recommendedName>
        <fullName evidence="4">Expansin-like EG45 domain-containing protein</fullName>
    </recommendedName>
</protein>
<feature type="signal peptide" evidence="3">
    <location>
        <begin position="1"/>
        <end position="21"/>
    </location>
</feature>
<evidence type="ECO:0000313" key="7">
    <source>
        <dbReference type="EMBL" id="KAE9102455.1"/>
    </source>
</evidence>
<dbReference type="Proteomes" id="UP000440367">
    <property type="component" value="Unassembled WGS sequence"/>
</dbReference>
<dbReference type="NCBIfam" id="NF041144">
    <property type="entry name" value="expansin_EXLX1"/>
    <property type="match status" value="1"/>
</dbReference>
<dbReference type="Proteomes" id="UP000441208">
    <property type="component" value="Unassembled WGS sequence"/>
</dbReference>
<dbReference type="EMBL" id="QXGA01002177">
    <property type="protein sequence ID" value="KAE9102455.1"/>
    <property type="molecule type" value="Genomic_DNA"/>
</dbReference>
<evidence type="ECO:0000313" key="13">
    <source>
        <dbReference type="Proteomes" id="UP000441208"/>
    </source>
</evidence>
<name>A0A6A3RYG5_9STRA</name>
<feature type="compositionally biased region" description="Polar residues" evidence="2">
    <location>
        <begin position="356"/>
        <end position="388"/>
    </location>
</feature>
<organism evidence="7 12">
    <name type="scientific">Phytophthora fragariae</name>
    <dbReference type="NCBI Taxonomy" id="53985"/>
    <lineage>
        <taxon>Eukaryota</taxon>
        <taxon>Sar</taxon>
        <taxon>Stramenopiles</taxon>
        <taxon>Oomycota</taxon>
        <taxon>Peronosporomycetes</taxon>
        <taxon>Peronosporales</taxon>
        <taxon>Peronosporaceae</taxon>
        <taxon>Phytophthora</taxon>
    </lineage>
</organism>
<evidence type="ECO:0000313" key="12">
    <source>
        <dbReference type="Proteomes" id="UP000440732"/>
    </source>
</evidence>
<dbReference type="EMBL" id="QXGD01000891">
    <property type="protein sequence ID" value="KAE9221133.1"/>
    <property type="molecule type" value="Genomic_DNA"/>
</dbReference>
<dbReference type="PANTHER" id="PTHR31836">
    <property type="match status" value="1"/>
</dbReference>
<dbReference type="PROSITE" id="PS50842">
    <property type="entry name" value="EXPANSIN_EG45"/>
    <property type="match status" value="1"/>
</dbReference>
<dbReference type="EMBL" id="QXFZ01002120">
    <property type="protein sequence ID" value="KAE9080544.1"/>
    <property type="molecule type" value="Genomic_DNA"/>
</dbReference>
<proteinExistence type="predicted"/>
<evidence type="ECO:0000313" key="11">
    <source>
        <dbReference type="Proteomes" id="UP000440367"/>
    </source>
</evidence>
<comment type="caution">
    <text evidence="7">The sequence shown here is derived from an EMBL/GenBank/DDBJ whole genome shotgun (WGS) entry which is preliminary data.</text>
</comment>
<dbReference type="InterPro" id="IPR036749">
    <property type="entry name" value="Expansin_CBD_sf"/>
</dbReference>
<feature type="domain" description="Expansin-like EG45" evidence="4">
    <location>
        <begin position="39"/>
        <end position="137"/>
    </location>
</feature>
<dbReference type="AlphaFoldDB" id="A0A6A3RYG5"/>
<evidence type="ECO:0000313" key="6">
    <source>
        <dbReference type="EMBL" id="KAE9080544.1"/>
    </source>
</evidence>
<dbReference type="SUPFAM" id="SSF50685">
    <property type="entry name" value="Barwin-like endoglucanases"/>
    <property type="match status" value="1"/>
</dbReference>